<evidence type="ECO:0000256" key="2">
    <source>
        <dbReference type="ARBA" id="ARBA00022618"/>
    </source>
</evidence>
<dbReference type="PIRSF" id="PIRSF019345">
    <property type="entry name" value="ScpB"/>
    <property type="match status" value="1"/>
</dbReference>
<name>A0A9D1T357_9BACT</name>
<keyword evidence="3" id="KW-0159">Chromosome partition</keyword>
<accession>A0A9D1T357</accession>
<proteinExistence type="predicted"/>
<gene>
    <name evidence="5" type="primary">scpB</name>
    <name evidence="5" type="ORF">IAC79_07285</name>
</gene>
<dbReference type="GO" id="GO:0051304">
    <property type="term" value="P:chromosome separation"/>
    <property type="evidence" value="ECO:0007669"/>
    <property type="project" value="InterPro"/>
</dbReference>
<protein>
    <submittedName>
        <fullName evidence="5">SMC-Scp complex subunit ScpB</fullName>
    </submittedName>
</protein>
<evidence type="ECO:0000256" key="4">
    <source>
        <dbReference type="ARBA" id="ARBA00023306"/>
    </source>
</evidence>
<dbReference type="PANTHER" id="PTHR34298:SF2">
    <property type="entry name" value="SEGREGATION AND CONDENSATION PROTEIN B"/>
    <property type="match status" value="1"/>
</dbReference>
<dbReference type="InterPro" id="IPR036388">
    <property type="entry name" value="WH-like_DNA-bd_sf"/>
</dbReference>
<dbReference type="Pfam" id="PF04079">
    <property type="entry name" value="SMC_ScpB"/>
    <property type="match status" value="1"/>
</dbReference>
<dbReference type="GO" id="GO:0051301">
    <property type="term" value="P:cell division"/>
    <property type="evidence" value="ECO:0007669"/>
    <property type="project" value="UniProtKB-KW"/>
</dbReference>
<evidence type="ECO:0000313" key="6">
    <source>
        <dbReference type="Proteomes" id="UP000886845"/>
    </source>
</evidence>
<dbReference type="Gene3D" id="1.10.10.10">
    <property type="entry name" value="Winged helix-like DNA-binding domain superfamily/Winged helix DNA-binding domain"/>
    <property type="match status" value="2"/>
</dbReference>
<dbReference type="NCBIfam" id="TIGR00281">
    <property type="entry name" value="SMC-Scp complex subunit ScpB"/>
    <property type="match status" value="1"/>
</dbReference>
<reference evidence="5" key="1">
    <citation type="submission" date="2020-10" db="EMBL/GenBank/DDBJ databases">
        <authorList>
            <person name="Gilroy R."/>
        </authorList>
    </citation>
    <scope>NUCLEOTIDE SEQUENCE</scope>
    <source>
        <strain evidence="5">35461</strain>
    </source>
</reference>
<dbReference type="PANTHER" id="PTHR34298">
    <property type="entry name" value="SEGREGATION AND CONDENSATION PROTEIN B"/>
    <property type="match status" value="1"/>
</dbReference>
<dbReference type="EMBL" id="DVOR01000232">
    <property type="protein sequence ID" value="HIV09897.1"/>
    <property type="molecule type" value="Genomic_DNA"/>
</dbReference>
<sequence length="193" mass="20356">MSDPAPPPPDSLQAVIGAMLFAAEEPLTPEALRKALQAAAQGAEPGTPAADFAGASLAQIRGYLADIAATLAHNDLGLRLCEEGGRFSFRTVPAAGPWVRALVKAAPPQRLSRAALETLAVIAYRQPISRAEIESVRGVSVDHTVRALLELDLIRAVGRSELPGRPFLYGTTASFLERFGLRSLQDLGPAPEA</sequence>
<keyword evidence="1" id="KW-0963">Cytoplasm</keyword>
<dbReference type="AlphaFoldDB" id="A0A9D1T357"/>
<reference evidence="5" key="2">
    <citation type="journal article" date="2021" name="PeerJ">
        <title>Extensive microbial diversity within the chicken gut microbiome revealed by metagenomics and culture.</title>
        <authorList>
            <person name="Gilroy R."/>
            <person name="Ravi A."/>
            <person name="Getino M."/>
            <person name="Pursley I."/>
            <person name="Horton D.L."/>
            <person name="Alikhan N.F."/>
            <person name="Baker D."/>
            <person name="Gharbi K."/>
            <person name="Hall N."/>
            <person name="Watson M."/>
            <person name="Adriaenssens E.M."/>
            <person name="Foster-Nyarko E."/>
            <person name="Jarju S."/>
            <person name="Secka A."/>
            <person name="Antonio M."/>
            <person name="Oren A."/>
            <person name="Chaudhuri R.R."/>
            <person name="La Ragione R."/>
            <person name="Hildebrand F."/>
            <person name="Pallen M.J."/>
        </authorList>
    </citation>
    <scope>NUCLEOTIDE SEQUENCE</scope>
    <source>
        <strain evidence="5">35461</strain>
    </source>
</reference>
<evidence type="ECO:0000256" key="3">
    <source>
        <dbReference type="ARBA" id="ARBA00022829"/>
    </source>
</evidence>
<dbReference type="InterPro" id="IPR036390">
    <property type="entry name" value="WH_DNA-bd_sf"/>
</dbReference>
<dbReference type="Proteomes" id="UP000886845">
    <property type="component" value="Unassembled WGS sequence"/>
</dbReference>
<evidence type="ECO:0000256" key="1">
    <source>
        <dbReference type="ARBA" id="ARBA00022490"/>
    </source>
</evidence>
<keyword evidence="4" id="KW-0131">Cell cycle</keyword>
<comment type="caution">
    <text evidence="5">The sequence shown here is derived from an EMBL/GenBank/DDBJ whole genome shotgun (WGS) entry which is preliminary data.</text>
</comment>
<organism evidence="5 6">
    <name type="scientific">Candidatus Spyradenecus faecavium</name>
    <dbReference type="NCBI Taxonomy" id="2840947"/>
    <lineage>
        <taxon>Bacteria</taxon>
        <taxon>Pseudomonadati</taxon>
        <taxon>Lentisphaerota</taxon>
        <taxon>Lentisphaeria</taxon>
        <taxon>Lentisphaerales</taxon>
        <taxon>Lentisphaeraceae</taxon>
        <taxon>Lentisphaeraceae incertae sedis</taxon>
        <taxon>Candidatus Spyradenecus</taxon>
    </lineage>
</organism>
<evidence type="ECO:0000313" key="5">
    <source>
        <dbReference type="EMBL" id="HIV09897.1"/>
    </source>
</evidence>
<dbReference type="SUPFAM" id="SSF46785">
    <property type="entry name" value="Winged helix' DNA-binding domain"/>
    <property type="match status" value="2"/>
</dbReference>
<dbReference type="InterPro" id="IPR005234">
    <property type="entry name" value="ScpB_csome_segregation"/>
</dbReference>
<keyword evidence="2" id="KW-0132">Cell division</keyword>